<evidence type="ECO:0000256" key="4">
    <source>
        <dbReference type="ARBA" id="ARBA00022448"/>
    </source>
</evidence>
<dbReference type="PROSITE" id="PS01033">
    <property type="entry name" value="GLOBIN"/>
    <property type="match status" value="1"/>
</dbReference>
<dbReference type="CDD" id="cd08923">
    <property type="entry name" value="class1-2_nsHbs_Lbs"/>
    <property type="match status" value="1"/>
</dbReference>
<keyword evidence="13" id="KW-0539">Nucleus</keyword>
<evidence type="ECO:0000256" key="15">
    <source>
        <dbReference type="RuleBase" id="RU000625"/>
    </source>
</evidence>
<evidence type="ECO:0000256" key="9">
    <source>
        <dbReference type="ARBA" id="ARBA00022723"/>
    </source>
</evidence>
<evidence type="ECO:0000256" key="6">
    <source>
        <dbReference type="ARBA" id="ARBA00022553"/>
    </source>
</evidence>
<evidence type="ECO:0000256" key="14">
    <source>
        <dbReference type="ARBA" id="ARBA00045825"/>
    </source>
</evidence>
<evidence type="ECO:0000256" key="7">
    <source>
        <dbReference type="ARBA" id="ARBA00022617"/>
    </source>
</evidence>
<organism evidence="17">
    <name type="scientific">Astragalus canadensis</name>
    <dbReference type="NCBI Taxonomy" id="20408"/>
    <lineage>
        <taxon>Eukaryota</taxon>
        <taxon>Viridiplantae</taxon>
        <taxon>Streptophyta</taxon>
        <taxon>Embryophyta</taxon>
        <taxon>Tracheophyta</taxon>
        <taxon>Spermatophyta</taxon>
        <taxon>Magnoliopsida</taxon>
        <taxon>eudicotyledons</taxon>
        <taxon>Gunneridae</taxon>
        <taxon>Pentapetalae</taxon>
        <taxon>rosids</taxon>
        <taxon>fabids</taxon>
        <taxon>Fabales</taxon>
        <taxon>Fabaceae</taxon>
        <taxon>Papilionoideae</taxon>
        <taxon>50 kb inversion clade</taxon>
        <taxon>NPAAA clade</taxon>
        <taxon>Hologalegina</taxon>
        <taxon>IRL clade</taxon>
        <taxon>Galegeae</taxon>
        <taxon>Astragalus</taxon>
    </lineage>
</organism>
<dbReference type="GO" id="GO:0005344">
    <property type="term" value="F:oxygen carrier activity"/>
    <property type="evidence" value="ECO:0007669"/>
    <property type="project" value="UniProtKB-KW"/>
</dbReference>
<dbReference type="GO" id="GO:0020037">
    <property type="term" value="F:heme binding"/>
    <property type="evidence" value="ECO:0007669"/>
    <property type="project" value="InterPro"/>
</dbReference>
<dbReference type="InterPro" id="IPR012292">
    <property type="entry name" value="Globin/Proto"/>
</dbReference>
<dbReference type="PRINTS" id="PR00188">
    <property type="entry name" value="PLANTGLOBIN"/>
</dbReference>
<proteinExistence type="evidence at transcript level"/>
<dbReference type="SUPFAM" id="SSF46458">
    <property type="entry name" value="Globin-like"/>
    <property type="match status" value="1"/>
</dbReference>
<keyword evidence="7 15" id="KW-0349">Heme</keyword>
<evidence type="ECO:0000256" key="8">
    <source>
        <dbReference type="ARBA" id="ARBA00022621"/>
    </source>
</evidence>
<evidence type="ECO:0000256" key="10">
    <source>
        <dbReference type="ARBA" id="ARBA00023004"/>
    </source>
</evidence>
<comment type="subcellular location">
    <subcellularLocation>
        <location evidence="2">Cytoplasm</location>
    </subcellularLocation>
    <subcellularLocation>
        <location evidence="1">Nucleus</location>
    </subcellularLocation>
</comment>
<keyword evidence="11" id="KW-0944">Nitration</keyword>
<dbReference type="InterPro" id="IPR019824">
    <property type="entry name" value="Leghaemoglobin_Fe_BS"/>
</dbReference>
<keyword evidence="6" id="KW-0597">Phosphoprotein</keyword>
<keyword evidence="5" id="KW-0963">Cytoplasm</keyword>
<evidence type="ECO:0000256" key="13">
    <source>
        <dbReference type="ARBA" id="ARBA00023242"/>
    </source>
</evidence>
<evidence type="ECO:0000259" key="16">
    <source>
        <dbReference type="PROSITE" id="PS01033"/>
    </source>
</evidence>
<dbReference type="GO" id="GO:0019825">
    <property type="term" value="F:oxygen binding"/>
    <property type="evidence" value="ECO:0007669"/>
    <property type="project" value="InterPro"/>
</dbReference>
<dbReference type="PANTHER" id="PTHR22924">
    <property type="entry name" value="LEGHEMOGLOBIN-RELATED"/>
    <property type="match status" value="1"/>
</dbReference>
<dbReference type="GO" id="GO:0046872">
    <property type="term" value="F:metal ion binding"/>
    <property type="evidence" value="ECO:0007669"/>
    <property type="project" value="UniProtKB-KW"/>
</dbReference>
<evidence type="ECO:0000256" key="1">
    <source>
        <dbReference type="ARBA" id="ARBA00004123"/>
    </source>
</evidence>
<dbReference type="PROSITE" id="PS00208">
    <property type="entry name" value="PLANT_GLOBIN"/>
    <property type="match status" value="1"/>
</dbReference>
<dbReference type="Gene3D" id="1.10.490.10">
    <property type="entry name" value="Globins"/>
    <property type="match status" value="1"/>
</dbReference>
<reference evidence="17" key="1">
    <citation type="submission" date="2018-04" db="EMBL/GenBank/DDBJ databases">
        <title>The nodule transcriptome of six IRLC legumes reveals different diversification patterns of leghemoglobin and glycine-rich-protein (GRP) families.</title>
        <authorList>
            <person name="Montiel J."/>
            <person name="Fonseca-Garcia C."/>
            <person name="Kereszt A."/>
            <person name="Kondorosi E."/>
        </authorList>
    </citation>
    <scope>NUCLEOTIDE SEQUENCE</scope>
</reference>
<accession>A0A411AFF4</accession>
<name>A0A411AFF4_9FABA</name>
<dbReference type="InterPro" id="IPR001032">
    <property type="entry name" value="Leghaemoglobin-like"/>
</dbReference>
<dbReference type="EMBL" id="MH204594">
    <property type="protein sequence ID" value="QAX32743.1"/>
    <property type="molecule type" value="mRNA"/>
</dbReference>
<dbReference type="InterPro" id="IPR000971">
    <property type="entry name" value="Globin"/>
</dbReference>
<dbReference type="GO" id="GO:0005737">
    <property type="term" value="C:cytoplasm"/>
    <property type="evidence" value="ECO:0007669"/>
    <property type="project" value="UniProtKB-SubCell"/>
</dbReference>
<feature type="domain" description="Globin" evidence="16">
    <location>
        <begin position="3"/>
        <end position="153"/>
    </location>
</feature>
<dbReference type="Pfam" id="PF00042">
    <property type="entry name" value="Globin"/>
    <property type="match status" value="1"/>
</dbReference>
<dbReference type="InterPro" id="IPR009050">
    <property type="entry name" value="Globin-like_sf"/>
</dbReference>
<keyword evidence="8" id="KW-0561">Oxygen transport</keyword>
<evidence type="ECO:0000256" key="2">
    <source>
        <dbReference type="ARBA" id="ARBA00004496"/>
    </source>
</evidence>
<keyword evidence="4" id="KW-0813">Transport</keyword>
<evidence type="ECO:0000313" key="17">
    <source>
        <dbReference type="EMBL" id="QAX32743.1"/>
    </source>
</evidence>
<evidence type="ECO:0000256" key="5">
    <source>
        <dbReference type="ARBA" id="ARBA00022490"/>
    </source>
</evidence>
<dbReference type="AlphaFoldDB" id="A0A411AFF4"/>
<gene>
    <name evidence="17" type="primary">Lb7</name>
</gene>
<dbReference type="GO" id="GO:0005634">
    <property type="term" value="C:nucleus"/>
    <property type="evidence" value="ECO:0007669"/>
    <property type="project" value="UniProtKB-SubCell"/>
</dbReference>
<evidence type="ECO:0000256" key="11">
    <source>
        <dbReference type="ARBA" id="ARBA00023074"/>
    </source>
</evidence>
<keyword evidence="12" id="KW-0535">Nitrogen fixation</keyword>
<evidence type="ECO:0000256" key="3">
    <source>
        <dbReference type="ARBA" id="ARBA00007609"/>
    </source>
</evidence>
<sequence>MSIFTEKQEALVNSSWEAFEKNIPHLSILFYSSILEKVPESKDMFSFLKDFDGIPHNNPTLEVHAEKIFEMTRDSAVQLRLNGKVEVVDEVTLDYLGYVHVQRGVIDPHFLVFKEALLKTVKEATGDKWSEELGEAWSIAYEELAAVIKKAMSW</sequence>
<keyword evidence="9 15" id="KW-0479">Metal-binding</keyword>
<comment type="function">
    <text evidence="14">Leghemoglobin that reversibly binds oxygen O(2) through a pentacoordinated heme iron. In root nodules, facilitates the diffusion of oxygen to the bacteroids while preventing the bacterial nitrogenase from being inactivated by buffering dioxygen, nitric oxide and carbon monoxide, and promoting the formation of reactive oxygen species (ROS, e.g. H(2)O(2)). This role is essential for symbiotic nitrogen fixation (SNF).</text>
</comment>
<evidence type="ECO:0000256" key="12">
    <source>
        <dbReference type="ARBA" id="ARBA00023231"/>
    </source>
</evidence>
<dbReference type="PANTHER" id="PTHR22924:SF92">
    <property type="entry name" value="NON-SYMBIOTIC HEMOGLOBIN 2"/>
    <property type="match status" value="1"/>
</dbReference>
<protein>
    <submittedName>
        <fullName evidence="17">Leghemoglobin</fullName>
    </submittedName>
</protein>
<comment type="similarity">
    <text evidence="3 15">Belongs to the plant globin family.</text>
</comment>
<keyword evidence="10 15" id="KW-0408">Iron</keyword>